<keyword evidence="1" id="KW-0812">Transmembrane</keyword>
<evidence type="ECO:0000313" key="2">
    <source>
        <dbReference type="EMBL" id="GGC24748.1"/>
    </source>
</evidence>
<evidence type="ECO:0000256" key="1">
    <source>
        <dbReference type="SAM" id="Phobius"/>
    </source>
</evidence>
<dbReference type="Proteomes" id="UP000597338">
    <property type="component" value="Unassembled WGS sequence"/>
</dbReference>
<dbReference type="InterPro" id="IPR043504">
    <property type="entry name" value="Peptidase_S1_PA_chymotrypsin"/>
</dbReference>
<proteinExistence type="predicted"/>
<dbReference type="EMBL" id="BMIK01000003">
    <property type="protein sequence ID" value="GGC24748.1"/>
    <property type="molecule type" value="Genomic_DNA"/>
</dbReference>
<sequence length="368" mass="40962">MMNEQDFIAQADRFLSGRMDSAERIAFERYCEENPPAAEQLATHRLFLQQLRQHADRAAFKRTLASAAERYHHPVIPATSVRREPILVTLWNRFKVNSLVAASVAIVAVFSTLWLSGYYKTIEKTTTNYSALRRDMNTVKKNVNAQNAVIRNINSEKQKGGQSEGHFGATGFIISPNGYVVTNYHVIKDADSVHLQNTKGESFRADVIYIDPTHDLAMLHISDSTFKTLKNTPYTFKEADSELGEDVYTIGFPRDEVVYGQGYLSSRTGYAGDTTAYQLSIPVNPGNSGGPVMDSRGQVIGIISGKQTGIDGASFAIKTEALLKSISAIPMDSLESRLTINRKNSLSGLKRTDQIKKIQDYVYLVKVY</sequence>
<dbReference type="InterPro" id="IPR009003">
    <property type="entry name" value="Peptidase_S1_PA"/>
</dbReference>
<comment type="caution">
    <text evidence="2">The sequence shown here is derived from an EMBL/GenBank/DDBJ whole genome shotgun (WGS) entry which is preliminary data.</text>
</comment>
<protein>
    <recommendedName>
        <fullName evidence="4">Trypsin-like peptidase domain-containing protein</fullName>
    </recommendedName>
</protein>
<keyword evidence="1" id="KW-1133">Transmembrane helix</keyword>
<gene>
    <name evidence="2" type="ORF">GCM10011386_15910</name>
</gene>
<dbReference type="InterPro" id="IPR001940">
    <property type="entry name" value="Peptidase_S1C"/>
</dbReference>
<dbReference type="Pfam" id="PF13365">
    <property type="entry name" value="Trypsin_2"/>
    <property type="match status" value="1"/>
</dbReference>
<evidence type="ECO:0008006" key="4">
    <source>
        <dbReference type="Google" id="ProtNLM"/>
    </source>
</evidence>
<organism evidence="2 3">
    <name type="scientific">Parapedobacter defluvii</name>
    <dbReference type="NCBI Taxonomy" id="2045106"/>
    <lineage>
        <taxon>Bacteria</taxon>
        <taxon>Pseudomonadati</taxon>
        <taxon>Bacteroidota</taxon>
        <taxon>Sphingobacteriia</taxon>
        <taxon>Sphingobacteriales</taxon>
        <taxon>Sphingobacteriaceae</taxon>
        <taxon>Parapedobacter</taxon>
    </lineage>
</organism>
<keyword evidence="3" id="KW-1185">Reference proteome</keyword>
<feature type="transmembrane region" description="Helical" evidence="1">
    <location>
        <begin position="99"/>
        <end position="119"/>
    </location>
</feature>
<dbReference type="PANTHER" id="PTHR43019:SF23">
    <property type="entry name" value="PROTEASE DO-LIKE 5, CHLOROPLASTIC"/>
    <property type="match status" value="1"/>
</dbReference>
<accession>A0ABQ1LIT0</accession>
<dbReference type="PANTHER" id="PTHR43019">
    <property type="entry name" value="SERINE ENDOPROTEASE DEGS"/>
    <property type="match status" value="1"/>
</dbReference>
<name>A0ABQ1LIT0_9SPHI</name>
<evidence type="ECO:0000313" key="3">
    <source>
        <dbReference type="Proteomes" id="UP000597338"/>
    </source>
</evidence>
<dbReference type="SUPFAM" id="SSF50494">
    <property type="entry name" value="Trypsin-like serine proteases"/>
    <property type="match status" value="1"/>
</dbReference>
<reference evidence="3" key="1">
    <citation type="journal article" date="2019" name="Int. J. Syst. Evol. Microbiol.">
        <title>The Global Catalogue of Microorganisms (GCM) 10K type strain sequencing project: providing services to taxonomists for standard genome sequencing and annotation.</title>
        <authorList>
            <consortium name="The Broad Institute Genomics Platform"/>
            <consortium name="The Broad Institute Genome Sequencing Center for Infectious Disease"/>
            <person name="Wu L."/>
            <person name="Ma J."/>
        </authorList>
    </citation>
    <scope>NUCLEOTIDE SEQUENCE [LARGE SCALE GENOMIC DNA]</scope>
    <source>
        <strain evidence="3">CGMCC 1.15342</strain>
    </source>
</reference>
<keyword evidence="1" id="KW-0472">Membrane</keyword>
<dbReference type="Gene3D" id="2.40.10.10">
    <property type="entry name" value="Trypsin-like serine proteases"/>
    <property type="match status" value="2"/>
</dbReference>
<dbReference type="PRINTS" id="PR00834">
    <property type="entry name" value="PROTEASES2C"/>
</dbReference>